<dbReference type="EMBL" id="JAUKUA010000005">
    <property type="protein sequence ID" value="KAK0711945.1"/>
    <property type="molecule type" value="Genomic_DNA"/>
</dbReference>
<proteinExistence type="inferred from homology"/>
<dbReference type="InterPro" id="IPR003737">
    <property type="entry name" value="GlcNAc_PI_deacetylase-related"/>
</dbReference>
<evidence type="ECO:0000313" key="5">
    <source>
        <dbReference type="Proteomes" id="UP001172102"/>
    </source>
</evidence>
<dbReference type="Pfam" id="PF02585">
    <property type="entry name" value="PIG-L"/>
    <property type="match status" value="1"/>
</dbReference>
<keyword evidence="3" id="KW-1133">Transmembrane helix</keyword>
<reference evidence="4" key="1">
    <citation type="submission" date="2023-06" db="EMBL/GenBank/DDBJ databases">
        <title>Genome-scale phylogeny and comparative genomics of the fungal order Sordariales.</title>
        <authorList>
            <consortium name="Lawrence Berkeley National Laboratory"/>
            <person name="Hensen N."/>
            <person name="Bonometti L."/>
            <person name="Westerberg I."/>
            <person name="Brannstrom I.O."/>
            <person name="Guillou S."/>
            <person name="Cros-Aarteil S."/>
            <person name="Calhoun S."/>
            <person name="Haridas S."/>
            <person name="Kuo A."/>
            <person name="Mondo S."/>
            <person name="Pangilinan J."/>
            <person name="Riley R."/>
            <person name="Labutti K."/>
            <person name="Andreopoulos B."/>
            <person name="Lipzen A."/>
            <person name="Chen C."/>
            <person name="Yanf M."/>
            <person name="Daum C."/>
            <person name="Ng V."/>
            <person name="Clum A."/>
            <person name="Steindorff A."/>
            <person name="Ohm R."/>
            <person name="Martin F."/>
            <person name="Silar P."/>
            <person name="Natvig D."/>
            <person name="Lalanne C."/>
            <person name="Gautier V."/>
            <person name="Ament-Velasquez S.L."/>
            <person name="Kruys A."/>
            <person name="Hutchinson M.I."/>
            <person name="Powell A.J."/>
            <person name="Barry K."/>
            <person name="Miller A.N."/>
            <person name="Grigoriev I.V."/>
            <person name="Debuchy R."/>
            <person name="Gladieux P."/>
            <person name="Thoren M.H."/>
            <person name="Johannesson H."/>
        </authorList>
    </citation>
    <scope>NUCLEOTIDE SEQUENCE</scope>
    <source>
        <strain evidence="4">SMH4607-1</strain>
    </source>
</reference>
<evidence type="ECO:0000256" key="2">
    <source>
        <dbReference type="ARBA" id="ARBA00012176"/>
    </source>
</evidence>
<dbReference type="Gene3D" id="3.40.50.10320">
    <property type="entry name" value="LmbE-like"/>
    <property type="match status" value="1"/>
</dbReference>
<gene>
    <name evidence="4" type="ORF">B0H67DRAFT_602558</name>
</gene>
<name>A0AA40A9U5_9PEZI</name>
<dbReference type="AlphaFoldDB" id="A0AA40A9U5"/>
<sequence length="311" mass="35023">MLQLAAKPIQQLARLVRPLSKVPRRVWRWVIRFAVLAAVVPLLLQWLIAYLVGSDARLLPPQLLSAKNLLIVTAHPDDECLFFAPSILGVLDRNKAVVGGLLVMSKGNNYGVGDLRRLELKGSCGALGIADERCIALDHADLQDNPHVWWDTELMERIVHEHVRKWQIDAIITFDEGGVSGHINHRAVSAAVSNYASTNPQAPVAFALTTTALPRKYTVLGDLPLTALPFLWRIIEALSFPAQTADPQDGGRVLVANTWRRYLVTREAFAQHPSQYTWDRNLYMILSRYVWFNDLKRIPRAVEEPMHNLHS</sequence>
<comment type="caution">
    <text evidence="4">The sequence shown here is derived from an EMBL/GenBank/DDBJ whole genome shotgun (WGS) entry which is preliminary data.</text>
</comment>
<evidence type="ECO:0000313" key="4">
    <source>
        <dbReference type="EMBL" id="KAK0711945.1"/>
    </source>
</evidence>
<keyword evidence="3" id="KW-0812">Transmembrane</keyword>
<keyword evidence="3" id="KW-0472">Membrane</keyword>
<accession>A0AA40A9U5</accession>
<dbReference type="Proteomes" id="UP001172102">
    <property type="component" value="Unassembled WGS sequence"/>
</dbReference>
<organism evidence="4 5">
    <name type="scientific">Lasiosphaeris hirsuta</name>
    <dbReference type="NCBI Taxonomy" id="260670"/>
    <lineage>
        <taxon>Eukaryota</taxon>
        <taxon>Fungi</taxon>
        <taxon>Dikarya</taxon>
        <taxon>Ascomycota</taxon>
        <taxon>Pezizomycotina</taxon>
        <taxon>Sordariomycetes</taxon>
        <taxon>Sordariomycetidae</taxon>
        <taxon>Sordariales</taxon>
        <taxon>Lasiosphaeriaceae</taxon>
        <taxon>Lasiosphaeris</taxon>
    </lineage>
</organism>
<feature type="transmembrane region" description="Helical" evidence="3">
    <location>
        <begin position="29"/>
        <end position="52"/>
    </location>
</feature>
<keyword evidence="5" id="KW-1185">Reference proteome</keyword>
<dbReference type="PANTHER" id="PTHR12993:SF11">
    <property type="entry name" value="N-ACETYLGLUCOSAMINYL-PHOSPHATIDYLINOSITOL DE-N-ACETYLASE"/>
    <property type="match status" value="1"/>
</dbReference>
<evidence type="ECO:0000256" key="3">
    <source>
        <dbReference type="SAM" id="Phobius"/>
    </source>
</evidence>
<comment type="similarity">
    <text evidence="1">Belongs to the PIGL family.</text>
</comment>
<dbReference type="SUPFAM" id="SSF102588">
    <property type="entry name" value="LmbE-like"/>
    <property type="match status" value="1"/>
</dbReference>
<dbReference type="InterPro" id="IPR024078">
    <property type="entry name" value="LmbE-like_dom_sf"/>
</dbReference>
<dbReference type="GO" id="GO:0000225">
    <property type="term" value="F:N-acetylglucosaminylphosphatidylinositol deacetylase activity"/>
    <property type="evidence" value="ECO:0007669"/>
    <property type="project" value="UniProtKB-EC"/>
</dbReference>
<dbReference type="PANTHER" id="PTHR12993">
    <property type="entry name" value="N-ACETYLGLUCOSAMINYL-PHOSPHATIDYLINOSITOL DE-N-ACETYLASE-RELATED"/>
    <property type="match status" value="1"/>
</dbReference>
<dbReference type="EC" id="3.5.1.89" evidence="2"/>
<evidence type="ECO:0000256" key="1">
    <source>
        <dbReference type="ARBA" id="ARBA00006066"/>
    </source>
</evidence>
<protein>
    <recommendedName>
        <fullName evidence="2">N-acetylglucosaminylphosphatidylinositol deacetylase</fullName>
        <ecNumber evidence="2">3.5.1.89</ecNumber>
    </recommendedName>
</protein>
<dbReference type="GO" id="GO:0005783">
    <property type="term" value="C:endoplasmic reticulum"/>
    <property type="evidence" value="ECO:0007669"/>
    <property type="project" value="TreeGrafter"/>
</dbReference>